<organism evidence="1 2">
    <name type="scientific">Acer yangbiense</name>
    <dbReference type="NCBI Taxonomy" id="1000413"/>
    <lineage>
        <taxon>Eukaryota</taxon>
        <taxon>Viridiplantae</taxon>
        <taxon>Streptophyta</taxon>
        <taxon>Embryophyta</taxon>
        <taxon>Tracheophyta</taxon>
        <taxon>Spermatophyta</taxon>
        <taxon>Magnoliopsida</taxon>
        <taxon>eudicotyledons</taxon>
        <taxon>Gunneridae</taxon>
        <taxon>Pentapetalae</taxon>
        <taxon>rosids</taxon>
        <taxon>malvids</taxon>
        <taxon>Sapindales</taxon>
        <taxon>Sapindaceae</taxon>
        <taxon>Hippocastanoideae</taxon>
        <taxon>Acereae</taxon>
        <taxon>Acer</taxon>
    </lineage>
</organism>
<dbReference type="Proteomes" id="UP000323000">
    <property type="component" value="Chromosome 9"/>
</dbReference>
<dbReference type="AlphaFoldDB" id="A0A5C7H9Z3"/>
<name>A0A5C7H9Z3_9ROSI</name>
<protein>
    <submittedName>
        <fullName evidence="1">Uncharacterized protein</fullName>
    </submittedName>
</protein>
<dbReference type="EMBL" id="VAHF01000009">
    <property type="protein sequence ID" value="TXG53754.1"/>
    <property type="molecule type" value="Genomic_DNA"/>
</dbReference>
<evidence type="ECO:0000313" key="2">
    <source>
        <dbReference type="Proteomes" id="UP000323000"/>
    </source>
</evidence>
<keyword evidence="2" id="KW-1185">Reference proteome</keyword>
<reference evidence="2" key="1">
    <citation type="journal article" date="2019" name="Gigascience">
        <title>De novo genome assembly of the endangered Acer yangbiense, a plant species with extremely small populations endemic to Yunnan Province, China.</title>
        <authorList>
            <person name="Yang J."/>
            <person name="Wariss H.M."/>
            <person name="Tao L."/>
            <person name="Zhang R."/>
            <person name="Yun Q."/>
            <person name="Hollingsworth P."/>
            <person name="Dao Z."/>
            <person name="Luo G."/>
            <person name="Guo H."/>
            <person name="Ma Y."/>
            <person name="Sun W."/>
        </authorList>
    </citation>
    <scope>NUCLEOTIDE SEQUENCE [LARGE SCALE GENOMIC DNA]</scope>
    <source>
        <strain evidence="2">cv. Malutang</strain>
    </source>
</reference>
<comment type="caution">
    <text evidence="1">The sequence shown here is derived from an EMBL/GenBank/DDBJ whole genome shotgun (WGS) entry which is preliminary data.</text>
</comment>
<proteinExistence type="predicted"/>
<gene>
    <name evidence="1" type="ORF">EZV62_019010</name>
</gene>
<dbReference type="OrthoDB" id="1702039at2759"/>
<sequence length="110" mass="12510">MSGNKDKGITDDSSIPVDLKLWKEALEGEMKWLMREELEHLHECLDQVENASAEQPQPVPQAHGRERVPVRREVNDYYGNEYGEEEESEGTFLGIIVAIFGISRAGLLWP</sequence>
<accession>A0A5C7H9Z3</accession>
<evidence type="ECO:0000313" key="1">
    <source>
        <dbReference type="EMBL" id="TXG53754.1"/>
    </source>
</evidence>